<name>A0A498P3G7_LABRO</name>
<dbReference type="PANTHER" id="PTHR47501:SF7">
    <property type="entry name" value="TRANSPOSASE"/>
    <property type="match status" value="1"/>
</dbReference>
<comment type="caution">
    <text evidence="3">The sequence shown here is derived from an EMBL/GenBank/DDBJ whole genome shotgun (WGS) entry which is preliminary data.</text>
</comment>
<dbReference type="Proteomes" id="UP000290572">
    <property type="component" value="Unassembled WGS sequence"/>
</dbReference>
<evidence type="ECO:0000313" key="3">
    <source>
        <dbReference type="EMBL" id="RXN38466.1"/>
    </source>
</evidence>
<gene>
    <name evidence="2" type="ORF">ROHU_007355</name>
    <name evidence="1" type="ORF">ROHU_009956</name>
    <name evidence="3" type="ORF">ROHU_013935</name>
</gene>
<dbReference type="PANTHER" id="PTHR47501">
    <property type="entry name" value="TRANSPOSASE-RELATED"/>
    <property type="match status" value="1"/>
</dbReference>
<dbReference type="EMBL" id="QBIY01013023">
    <property type="protein sequence ID" value="RXN12964.1"/>
    <property type="molecule type" value="Genomic_DNA"/>
</dbReference>
<dbReference type="EMBL" id="QBIY01012682">
    <property type="protein sequence ID" value="RXN19211.1"/>
    <property type="molecule type" value="Genomic_DNA"/>
</dbReference>
<protein>
    <submittedName>
        <fullName evidence="3">AC9 transposase</fullName>
    </submittedName>
</protein>
<keyword evidence="4" id="KW-1185">Reference proteome</keyword>
<evidence type="ECO:0000313" key="4">
    <source>
        <dbReference type="Proteomes" id="UP000290572"/>
    </source>
</evidence>
<sequence length="273" mass="30189">MGVTLHWISRSTLQRHKAALACRRICGRHTYDVIGAEIENIHSSYGLLNKVVATVTDNGSNFVKAFQVYQPVTESDDETGEEESTPTDDDVTFLDLSEILSAENDGLKCFKDKEYQFLQEYCTAMKPLTAALDILQGDCPYGTLLPTLEVLMQKTLAVKDPLSRMTAGLPDAIVQAIQTCFASVLDDKDALLAAASCPKFKLRWLRDSARRERVKERLTAECSTTAPVAKSPASVPSATTSASQDEMDFFTFEAEPEEDTYTVKNCCKKTAKF</sequence>
<organism evidence="3 4">
    <name type="scientific">Labeo rohita</name>
    <name type="common">Indian major carp</name>
    <name type="synonym">Cyprinus rohita</name>
    <dbReference type="NCBI Taxonomy" id="84645"/>
    <lineage>
        <taxon>Eukaryota</taxon>
        <taxon>Metazoa</taxon>
        <taxon>Chordata</taxon>
        <taxon>Craniata</taxon>
        <taxon>Vertebrata</taxon>
        <taxon>Euteleostomi</taxon>
        <taxon>Actinopterygii</taxon>
        <taxon>Neopterygii</taxon>
        <taxon>Teleostei</taxon>
        <taxon>Ostariophysi</taxon>
        <taxon>Cypriniformes</taxon>
        <taxon>Cyprinidae</taxon>
        <taxon>Labeoninae</taxon>
        <taxon>Labeonini</taxon>
        <taxon>Labeo</taxon>
    </lineage>
</organism>
<proteinExistence type="predicted"/>
<reference evidence="3 4" key="1">
    <citation type="submission" date="2018-03" db="EMBL/GenBank/DDBJ databases">
        <title>Draft genome sequence of Rohu Carp (Labeo rohita).</title>
        <authorList>
            <person name="Das P."/>
            <person name="Kushwaha B."/>
            <person name="Joshi C.G."/>
            <person name="Kumar D."/>
            <person name="Nagpure N.S."/>
            <person name="Sahoo L."/>
            <person name="Das S.P."/>
            <person name="Bit A."/>
            <person name="Patnaik S."/>
            <person name="Meher P.K."/>
            <person name="Jayasankar P."/>
            <person name="Koringa P.G."/>
            <person name="Patel N.V."/>
            <person name="Hinsu A.T."/>
            <person name="Kumar R."/>
            <person name="Pandey M."/>
            <person name="Agarwal S."/>
            <person name="Srivastava S."/>
            <person name="Singh M."/>
            <person name="Iquebal M.A."/>
            <person name="Jaiswal S."/>
            <person name="Angadi U.B."/>
            <person name="Kumar N."/>
            <person name="Raza M."/>
            <person name="Shah T.M."/>
            <person name="Rai A."/>
            <person name="Jena J.K."/>
        </authorList>
    </citation>
    <scope>NUCLEOTIDE SEQUENCE [LARGE SCALE GENOMIC DNA]</scope>
    <source>
        <strain evidence="3">DASCIFA01</strain>
        <tissue evidence="3">Testis</tissue>
    </source>
</reference>
<accession>A0A498P3G7</accession>
<dbReference type="InterPro" id="IPR012337">
    <property type="entry name" value="RNaseH-like_sf"/>
</dbReference>
<evidence type="ECO:0000313" key="2">
    <source>
        <dbReference type="EMBL" id="RXN19211.1"/>
    </source>
</evidence>
<dbReference type="EMBL" id="QBIY01004816">
    <property type="protein sequence ID" value="RXN38466.1"/>
    <property type="molecule type" value="Genomic_DNA"/>
</dbReference>
<evidence type="ECO:0000313" key="1">
    <source>
        <dbReference type="EMBL" id="RXN12964.1"/>
    </source>
</evidence>
<dbReference type="AlphaFoldDB" id="A0A498P3G7"/>
<dbReference type="SUPFAM" id="SSF53098">
    <property type="entry name" value="Ribonuclease H-like"/>
    <property type="match status" value="1"/>
</dbReference>